<protein>
    <submittedName>
        <fullName evidence="1">Uncharacterized protein</fullName>
    </submittedName>
</protein>
<organism evidence="1 2">
    <name type="scientific">Lentinula aff. lateritia</name>
    <dbReference type="NCBI Taxonomy" id="2804960"/>
    <lineage>
        <taxon>Eukaryota</taxon>
        <taxon>Fungi</taxon>
        <taxon>Dikarya</taxon>
        <taxon>Basidiomycota</taxon>
        <taxon>Agaricomycotina</taxon>
        <taxon>Agaricomycetes</taxon>
        <taxon>Agaricomycetidae</taxon>
        <taxon>Agaricales</taxon>
        <taxon>Marasmiineae</taxon>
        <taxon>Omphalotaceae</taxon>
        <taxon>Lentinula</taxon>
    </lineage>
</organism>
<comment type="caution">
    <text evidence="1">The sequence shown here is derived from an EMBL/GenBank/DDBJ whole genome shotgun (WGS) entry which is preliminary data.</text>
</comment>
<keyword evidence="2" id="KW-1185">Reference proteome</keyword>
<dbReference type="Proteomes" id="UP001163835">
    <property type="component" value="Unassembled WGS sequence"/>
</dbReference>
<evidence type="ECO:0000313" key="1">
    <source>
        <dbReference type="EMBL" id="KAJ3806144.1"/>
    </source>
</evidence>
<gene>
    <name evidence="1" type="ORF">F5876DRAFT_81010</name>
</gene>
<reference evidence="1" key="1">
    <citation type="submission" date="2022-09" db="EMBL/GenBank/DDBJ databases">
        <title>A Global Phylogenomic Analysis of the Shiitake Genus Lentinula.</title>
        <authorList>
            <consortium name="DOE Joint Genome Institute"/>
            <person name="Sierra-Patev S."/>
            <person name="Min B."/>
            <person name="Naranjo-Ortiz M."/>
            <person name="Looney B."/>
            <person name="Konkel Z."/>
            <person name="Slot J.C."/>
            <person name="Sakamoto Y."/>
            <person name="Steenwyk J.L."/>
            <person name="Rokas A."/>
            <person name="Carro J."/>
            <person name="Camarero S."/>
            <person name="Ferreira P."/>
            <person name="Molpeceres G."/>
            <person name="Ruiz-Duenas F.J."/>
            <person name="Serrano A."/>
            <person name="Henrissat B."/>
            <person name="Drula E."/>
            <person name="Hughes K.W."/>
            <person name="Mata J.L."/>
            <person name="Ishikawa N.K."/>
            <person name="Vargas-Isla R."/>
            <person name="Ushijima S."/>
            <person name="Smith C.A."/>
            <person name="Ahrendt S."/>
            <person name="Andreopoulos W."/>
            <person name="He G."/>
            <person name="Labutti K."/>
            <person name="Lipzen A."/>
            <person name="Ng V."/>
            <person name="Riley R."/>
            <person name="Sandor L."/>
            <person name="Barry K."/>
            <person name="Martinez A.T."/>
            <person name="Xiao Y."/>
            <person name="Gibbons J.G."/>
            <person name="Terashima K."/>
            <person name="Grigoriev I.V."/>
            <person name="Hibbett D.S."/>
        </authorList>
    </citation>
    <scope>NUCLEOTIDE SEQUENCE</scope>
    <source>
        <strain evidence="1">TMI1499</strain>
    </source>
</reference>
<proteinExistence type="predicted"/>
<name>A0ACC1TNL5_9AGAR</name>
<sequence>MFLLNTTIDDSSPLISYEPVEGWKPYGPEDLTGLNSTGYYQGSFTSTWNANAFATFQFNGTSLSIYGGRRKAYGNFTVTLDDINSTLSSYSPNVQDSPSLLFNAQVQQGWHTVKISNDGTTGFDIDSISWTSEMGNASSTSDPSSFDNSPPSITYTDNMSEFSWAPTAAWRRNSESSNGRTTSSIGASMNFTFEHYLRSSPICQNNQFDLLGQAISLSGPIGPNFTSSYSVALDGSSPRDFSANRITSTAILYYADNLGPGEHTVTIINHGVGNATDITRRTTDSNTQNCFGIYQAQVWKGEFEVVTPTSNDTNVEISTGAIVGISIGSVAFVILLVLLLLLNRRNKTLWARLQKGYMVQSQFDPSSGALTRPSTPPMTYNSIPQFHNRELTIEPFVESNRDISQSFANPTQKRDETGSTRYQPYAGFGSSGSERHTASESVTNSNSGNRGHEQQQDPTPFHRPQPLFLPTLPTSMTPSRSETLLSVSTLVAEDGREPITDDINTAVDSSKPLLKVIPGWRIITPGVQRGAHNATTPTTNSYVSEPDIAFQPIPPIRTPKTLPTPETSSMLLLGTRRNTHRPVSHSSRFSRQRRSQIRSLSPSRTSLLHNQNGALAREERYNEDEDSADYYVLHAQGMVDMLRLSTVSIQRSQSDAQTPIMGRVEDEQYEYDPEFSRVQIPAWPTGSGNMSFPRMSSPVPIFRSNSDILDPSPRRENSKDTLPPIYTSRAPTVDLPPPFLTP</sequence>
<dbReference type="EMBL" id="MU795469">
    <property type="protein sequence ID" value="KAJ3806144.1"/>
    <property type="molecule type" value="Genomic_DNA"/>
</dbReference>
<accession>A0ACC1TNL5</accession>
<evidence type="ECO:0000313" key="2">
    <source>
        <dbReference type="Proteomes" id="UP001163835"/>
    </source>
</evidence>